<comment type="catalytic activity">
    <reaction evidence="2">
        <text>2 GTP = 3',3'-c-di-GMP + 2 diphosphate</text>
        <dbReference type="Rhea" id="RHEA:24898"/>
        <dbReference type="ChEBI" id="CHEBI:33019"/>
        <dbReference type="ChEBI" id="CHEBI:37565"/>
        <dbReference type="ChEBI" id="CHEBI:58805"/>
        <dbReference type="EC" id="2.7.7.65"/>
    </reaction>
</comment>
<dbReference type="CDD" id="cd01949">
    <property type="entry name" value="GGDEF"/>
    <property type="match status" value="1"/>
</dbReference>
<evidence type="ECO:0000256" key="3">
    <source>
        <dbReference type="SAM" id="Phobius"/>
    </source>
</evidence>
<dbReference type="Gene3D" id="3.30.450.20">
    <property type="entry name" value="PAS domain"/>
    <property type="match status" value="2"/>
</dbReference>
<dbReference type="InterPro" id="IPR029787">
    <property type="entry name" value="Nucleotide_cyclase"/>
</dbReference>
<dbReference type="InterPro" id="IPR050469">
    <property type="entry name" value="Diguanylate_Cyclase"/>
</dbReference>
<dbReference type="EC" id="2.7.7.65" evidence="1"/>
<accession>A0ABU1DLL9</accession>
<feature type="transmembrane region" description="Helical" evidence="3">
    <location>
        <begin position="16"/>
        <end position="37"/>
    </location>
</feature>
<dbReference type="CDD" id="cd12914">
    <property type="entry name" value="PDC1_DGC_like"/>
    <property type="match status" value="1"/>
</dbReference>
<keyword evidence="3" id="KW-0472">Membrane</keyword>
<organism evidence="5 6">
    <name type="scientific">Chelatococcus sambhunathii</name>
    <dbReference type="NCBI Taxonomy" id="363953"/>
    <lineage>
        <taxon>Bacteria</taxon>
        <taxon>Pseudomonadati</taxon>
        <taxon>Pseudomonadota</taxon>
        <taxon>Alphaproteobacteria</taxon>
        <taxon>Hyphomicrobiales</taxon>
        <taxon>Chelatococcaceae</taxon>
        <taxon>Chelatococcus</taxon>
    </lineage>
</organism>
<dbReference type="RefSeq" id="WP_309395043.1">
    <property type="nucleotide sequence ID" value="NZ_JADBEO010000097.1"/>
</dbReference>
<dbReference type="SUPFAM" id="SSF55073">
    <property type="entry name" value="Nucleotide cyclase"/>
    <property type="match status" value="1"/>
</dbReference>
<dbReference type="Proteomes" id="UP001181622">
    <property type="component" value="Unassembled WGS sequence"/>
</dbReference>
<dbReference type="InterPro" id="IPR054327">
    <property type="entry name" value="His-kinase-like_sensor"/>
</dbReference>
<dbReference type="PANTHER" id="PTHR45138:SF9">
    <property type="entry name" value="DIGUANYLATE CYCLASE DGCM-RELATED"/>
    <property type="match status" value="1"/>
</dbReference>
<dbReference type="SMART" id="SM00267">
    <property type="entry name" value="GGDEF"/>
    <property type="match status" value="1"/>
</dbReference>
<sequence length="490" mass="53035">MAGSNWLERWARSQRTWVALAVLAPVLMLAVSGAMLLEMRREAWEKARQTAENLLQLVERDIARNFEIIDLSLTRLAEGVGMPSVQGADPQLRQLILFDRAATARDIGVMLALDENGDVTLDSAGFPPRKLNNADRSYFKAHKADPGLGLSISEPLVSRLTGSPIVVLSRRINRPDGSFGGIALASLKLSYFQRLFNRIGLGPEGAINLYRTDGVRLMRYPSVEADIGANIAGSGNFERFLSAPRGAFVATSVRDGVERYYAFSRVGDLPLVLNVALGASDIEAEWRGRAIALGLVLISLCALTAGLALLFGRELKRGGEMQAELARLSRTDSLTGLPNRRCFEEEFTRVFGEAQRFGRPLSLLVVDADHFKRINDRYGHGVGDMVLKGLARCLARSVHRPGDLVARVGGEEFVVLLPETDAAGAARIAERIHEEVALLGVESAGIGQGAITVSVGSVSLPAGTALERAEFYRLADAALYEAKAGGRNQT</sequence>
<dbReference type="Gene3D" id="3.30.70.270">
    <property type="match status" value="1"/>
</dbReference>
<evidence type="ECO:0000313" key="6">
    <source>
        <dbReference type="Proteomes" id="UP001181622"/>
    </source>
</evidence>
<dbReference type="EMBL" id="JADBEO010000097">
    <property type="protein sequence ID" value="MDR4308908.1"/>
    <property type="molecule type" value="Genomic_DNA"/>
</dbReference>
<evidence type="ECO:0000259" key="4">
    <source>
        <dbReference type="PROSITE" id="PS50887"/>
    </source>
</evidence>
<dbReference type="Pfam" id="PF22588">
    <property type="entry name" value="dCache_1_like"/>
    <property type="match status" value="1"/>
</dbReference>
<comment type="caution">
    <text evidence="5">The sequence shown here is derived from an EMBL/GenBank/DDBJ whole genome shotgun (WGS) entry which is preliminary data.</text>
</comment>
<keyword evidence="3" id="KW-0812">Transmembrane</keyword>
<feature type="non-terminal residue" evidence="5">
    <location>
        <position position="490"/>
    </location>
</feature>
<evidence type="ECO:0000256" key="1">
    <source>
        <dbReference type="ARBA" id="ARBA00012528"/>
    </source>
</evidence>
<reference evidence="5" key="1">
    <citation type="submission" date="2020-10" db="EMBL/GenBank/DDBJ databases">
        <authorList>
            <person name="Abbas A."/>
            <person name="Razzaq R."/>
            <person name="Waqas M."/>
            <person name="Abbas N."/>
            <person name="Nielsen T.K."/>
            <person name="Hansen L.H."/>
            <person name="Hussain S."/>
            <person name="Shahid M."/>
        </authorList>
    </citation>
    <scope>NUCLEOTIDE SEQUENCE</scope>
    <source>
        <strain evidence="5">S14</strain>
    </source>
</reference>
<protein>
    <recommendedName>
        <fullName evidence="1">diguanylate cyclase</fullName>
        <ecNumber evidence="1">2.7.7.65</ecNumber>
    </recommendedName>
</protein>
<feature type="domain" description="GGDEF" evidence="4">
    <location>
        <begin position="359"/>
        <end position="490"/>
    </location>
</feature>
<gene>
    <name evidence="5" type="ORF">IHQ68_19980</name>
</gene>
<proteinExistence type="predicted"/>
<dbReference type="NCBIfam" id="TIGR00254">
    <property type="entry name" value="GGDEF"/>
    <property type="match status" value="1"/>
</dbReference>
<feature type="transmembrane region" description="Helical" evidence="3">
    <location>
        <begin position="290"/>
        <end position="312"/>
    </location>
</feature>
<evidence type="ECO:0000256" key="2">
    <source>
        <dbReference type="ARBA" id="ARBA00034247"/>
    </source>
</evidence>
<dbReference type="PROSITE" id="PS50887">
    <property type="entry name" value="GGDEF"/>
    <property type="match status" value="1"/>
</dbReference>
<keyword evidence="3" id="KW-1133">Transmembrane helix</keyword>
<dbReference type="PANTHER" id="PTHR45138">
    <property type="entry name" value="REGULATORY COMPONENTS OF SENSORY TRANSDUCTION SYSTEM"/>
    <property type="match status" value="1"/>
</dbReference>
<dbReference type="InterPro" id="IPR043128">
    <property type="entry name" value="Rev_trsase/Diguanyl_cyclase"/>
</dbReference>
<dbReference type="CDD" id="cd12915">
    <property type="entry name" value="PDC2_DGC_like"/>
    <property type="match status" value="1"/>
</dbReference>
<dbReference type="Pfam" id="PF00990">
    <property type="entry name" value="GGDEF"/>
    <property type="match status" value="1"/>
</dbReference>
<evidence type="ECO:0000313" key="5">
    <source>
        <dbReference type="EMBL" id="MDR4308908.1"/>
    </source>
</evidence>
<keyword evidence="6" id="KW-1185">Reference proteome</keyword>
<name>A0ABU1DLL9_9HYPH</name>
<dbReference type="InterPro" id="IPR000160">
    <property type="entry name" value="GGDEF_dom"/>
</dbReference>